<dbReference type="InterPro" id="IPR000210">
    <property type="entry name" value="BTB/POZ_dom"/>
</dbReference>
<name>A0ABQ8UNZ6_9EUKA</name>
<dbReference type="Pfam" id="PF00651">
    <property type="entry name" value="BTB"/>
    <property type="match status" value="1"/>
</dbReference>
<dbReference type="Pfam" id="PF13637">
    <property type="entry name" value="Ank_4"/>
    <property type="match status" value="1"/>
</dbReference>
<feature type="compositionally biased region" description="Polar residues" evidence="4">
    <location>
        <begin position="555"/>
        <end position="564"/>
    </location>
</feature>
<feature type="repeat" description="ANK" evidence="3">
    <location>
        <begin position="98"/>
        <end position="130"/>
    </location>
</feature>
<evidence type="ECO:0000256" key="1">
    <source>
        <dbReference type="ARBA" id="ARBA00022737"/>
    </source>
</evidence>
<evidence type="ECO:0000256" key="4">
    <source>
        <dbReference type="SAM" id="MobiDB-lite"/>
    </source>
</evidence>
<feature type="domain" description="BTB" evidence="5">
    <location>
        <begin position="361"/>
        <end position="430"/>
    </location>
</feature>
<dbReference type="SMART" id="SM00225">
    <property type="entry name" value="BTB"/>
    <property type="match status" value="1"/>
</dbReference>
<feature type="repeat" description="ANK" evidence="3">
    <location>
        <begin position="165"/>
        <end position="197"/>
    </location>
</feature>
<evidence type="ECO:0000256" key="2">
    <source>
        <dbReference type="ARBA" id="ARBA00023043"/>
    </source>
</evidence>
<gene>
    <name evidence="6" type="ORF">PAPYR_4756</name>
</gene>
<dbReference type="PROSITE" id="PS50097">
    <property type="entry name" value="BTB"/>
    <property type="match status" value="1"/>
</dbReference>
<dbReference type="Gene3D" id="1.25.40.20">
    <property type="entry name" value="Ankyrin repeat-containing domain"/>
    <property type="match status" value="4"/>
</dbReference>
<dbReference type="PRINTS" id="PR01415">
    <property type="entry name" value="ANKYRIN"/>
</dbReference>
<evidence type="ECO:0000259" key="5">
    <source>
        <dbReference type="PROSITE" id="PS50097"/>
    </source>
</evidence>
<sequence>MGNKTSLLSACAKEKWQMASELIATGCEVDVHQEFTKRAPLHYAAQSGNVEIVKLLLEHGAMVDILDAENKTPLHCAAISVAPLLLAARANLSAEDKDGSTPLHTAAEDGRTEVMQLFLERGIPVDLRSREEWTSLHFAAVNGHLPCVKLLLDRGAQVDAREREMQRTPLHFAAGNGHTETASYLIDRGTPVDVINRAGWSPLHMACMNGHAATTALLLQRGADPGLQNGYGWAALHFASSTNRVEVVAQLLSHNVSLETVNKEGNTALHLACSQGHLQASALLLDKHANPNARNRDRKTPLELVPLHKNEPDLKCPGSFGCLQPTSFFGAGPRASPMIQSIRQDLAVYLSSVFEREDPDSDIELIAFGRTFHLHRIILKRSEYFRTALTGKEAGKQFELRPEEEHPFITPDGFVSALRYLYSDQPPPEPQVFIPFLAACQMLQLPNPLEIPQFRELFLVNLPQYWLAASQFSLMCEPCKKIVVSWMETNLYDLYHADDPNVYEIPFEIFDEVLRNWKFWCPTEFDVYLLIRSFFVETRRRRAVAQKAQPPPESHTPQPQTDGSTPPPLGSTRASHLDFDTASVHSATPFEHAQSGMMTTGGPIPTPASMIGGVESKIDYAPDIGEARLDPADNIVPKDSYNLQIMVGCSLGGPSTPHVHNLSRLLQSGYHPLVRSSHPTRTRTVTFFITIIRISHEYDTDPGHHYIIHTDLTHLTYEIHGTACGHHPSTALPAPLRALVSERELDPRERALLKIIALAGMNASQLATIVHDGLFSREFLVKAFVDLRRLVEGTGGHPVNMGMMGIKQVR</sequence>
<dbReference type="InterPro" id="IPR011333">
    <property type="entry name" value="SKP1/BTB/POZ_sf"/>
</dbReference>
<protein>
    <submittedName>
        <fullName evidence="6">Serine/threonine-protein phosphatase 6 regulatory ankyrin repeat subunit B</fullName>
    </submittedName>
</protein>
<dbReference type="InterPro" id="IPR002110">
    <property type="entry name" value="Ankyrin_rpt"/>
</dbReference>
<feature type="region of interest" description="Disordered" evidence="4">
    <location>
        <begin position="544"/>
        <end position="575"/>
    </location>
</feature>
<dbReference type="PROSITE" id="PS50088">
    <property type="entry name" value="ANK_REPEAT"/>
    <property type="match status" value="7"/>
</dbReference>
<dbReference type="CDD" id="cd18186">
    <property type="entry name" value="BTB_POZ_ZBTB_KLHL-like"/>
    <property type="match status" value="1"/>
</dbReference>
<keyword evidence="7" id="KW-1185">Reference proteome</keyword>
<keyword evidence="2 3" id="KW-0040">ANK repeat</keyword>
<dbReference type="SUPFAM" id="SSF54695">
    <property type="entry name" value="POZ domain"/>
    <property type="match status" value="1"/>
</dbReference>
<dbReference type="Pfam" id="PF12796">
    <property type="entry name" value="Ank_2"/>
    <property type="match status" value="2"/>
</dbReference>
<feature type="repeat" description="ANK" evidence="3">
    <location>
        <begin position="131"/>
        <end position="163"/>
    </location>
</feature>
<dbReference type="PROSITE" id="PS50297">
    <property type="entry name" value="ANK_REP_REGION"/>
    <property type="match status" value="6"/>
</dbReference>
<dbReference type="Pfam" id="PF00023">
    <property type="entry name" value="Ank"/>
    <property type="match status" value="1"/>
</dbReference>
<feature type="repeat" description="ANK" evidence="3">
    <location>
        <begin position="36"/>
        <end position="68"/>
    </location>
</feature>
<dbReference type="Gene3D" id="3.30.710.10">
    <property type="entry name" value="Potassium Channel Kv1.1, Chain A"/>
    <property type="match status" value="1"/>
</dbReference>
<comment type="caution">
    <text evidence="6">The sequence shown here is derived from an EMBL/GenBank/DDBJ whole genome shotgun (WGS) entry which is preliminary data.</text>
</comment>
<keyword evidence="1" id="KW-0677">Repeat</keyword>
<dbReference type="Proteomes" id="UP001141327">
    <property type="component" value="Unassembled WGS sequence"/>
</dbReference>
<proteinExistence type="predicted"/>
<dbReference type="SMART" id="SM00248">
    <property type="entry name" value="ANK"/>
    <property type="match status" value="9"/>
</dbReference>
<evidence type="ECO:0000256" key="3">
    <source>
        <dbReference type="PROSITE-ProRule" id="PRU00023"/>
    </source>
</evidence>
<feature type="repeat" description="ANK" evidence="3">
    <location>
        <begin position="264"/>
        <end position="296"/>
    </location>
</feature>
<dbReference type="PANTHER" id="PTHR24198:SF165">
    <property type="entry name" value="ANKYRIN REPEAT-CONTAINING PROTEIN-RELATED"/>
    <property type="match status" value="1"/>
</dbReference>
<accession>A0ABQ8UNZ6</accession>
<dbReference type="InterPro" id="IPR036770">
    <property type="entry name" value="Ankyrin_rpt-contain_sf"/>
</dbReference>
<reference evidence="6" key="1">
    <citation type="journal article" date="2022" name="bioRxiv">
        <title>Genomics of Preaxostyla Flagellates Illuminates Evolutionary Transitions and the Path Towards Mitochondrial Loss.</title>
        <authorList>
            <person name="Novak L.V.F."/>
            <person name="Treitli S.C."/>
            <person name="Pyrih J."/>
            <person name="Halakuc P."/>
            <person name="Pipaliya S.V."/>
            <person name="Vacek V."/>
            <person name="Brzon O."/>
            <person name="Soukal P."/>
            <person name="Eme L."/>
            <person name="Dacks J.B."/>
            <person name="Karnkowska A."/>
            <person name="Elias M."/>
            <person name="Hampl V."/>
        </authorList>
    </citation>
    <scope>NUCLEOTIDE SEQUENCE</scope>
    <source>
        <strain evidence="6">RCP-MX</strain>
    </source>
</reference>
<organism evidence="6 7">
    <name type="scientific">Paratrimastix pyriformis</name>
    <dbReference type="NCBI Taxonomy" id="342808"/>
    <lineage>
        <taxon>Eukaryota</taxon>
        <taxon>Metamonada</taxon>
        <taxon>Preaxostyla</taxon>
        <taxon>Paratrimastigidae</taxon>
        <taxon>Paratrimastix</taxon>
    </lineage>
</organism>
<evidence type="ECO:0000313" key="7">
    <source>
        <dbReference type="Proteomes" id="UP001141327"/>
    </source>
</evidence>
<dbReference type="PANTHER" id="PTHR24198">
    <property type="entry name" value="ANKYRIN REPEAT AND PROTEIN KINASE DOMAIN-CONTAINING PROTEIN"/>
    <property type="match status" value="1"/>
</dbReference>
<feature type="repeat" description="ANK" evidence="3">
    <location>
        <begin position="231"/>
        <end position="263"/>
    </location>
</feature>
<dbReference type="SUPFAM" id="SSF48403">
    <property type="entry name" value="Ankyrin repeat"/>
    <property type="match status" value="1"/>
</dbReference>
<feature type="repeat" description="ANK" evidence="3">
    <location>
        <begin position="198"/>
        <end position="230"/>
    </location>
</feature>
<dbReference type="EMBL" id="JAPMOS010000021">
    <property type="protein sequence ID" value="KAJ4459230.1"/>
    <property type="molecule type" value="Genomic_DNA"/>
</dbReference>
<evidence type="ECO:0000313" key="6">
    <source>
        <dbReference type="EMBL" id="KAJ4459230.1"/>
    </source>
</evidence>